<dbReference type="InterPro" id="IPR047324">
    <property type="entry name" value="LbH_gamma_CA-like"/>
</dbReference>
<evidence type="ECO:0000313" key="1">
    <source>
        <dbReference type="EMBL" id="KUK88035.1"/>
    </source>
</evidence>
<dbReference type="SUPFAM" id="SSF51161">
    <property type="entry name" value="Trimeric LpxA-like enzymes"/>
    <property type="match status" value="1"/>
</dbReference>
<dbReference type="Pfam" id="PF21711">
    <property type="entry name" value="DCTN5"/>
    <property type="match status" value="1"/>
</dbReference>
<evidence type="ECO:0000313" key="2">
    <source>
        <dbReference type="Proteomes" id="UP000053467"/>
    </source>
</evidence>
<name>A0A101I4Z6_UNCT6</name>
<dbReference type="Gene3D" id="2.160.10.10">
    <property type="entry name" value="Hexapeptide repeat proteins"/>
    <property type="match status" value="1"/>
</dbReference>
<dbReference type="PANTHER" id="PTHR13061">
    <property type="entry name" value="DYNACTIN SUBUNIT P25"/>
    <property type="match status" value="1"/>
</dbReference>
<proteinExistence type="predicted"/>
<gene>
    <name evidence="1" type="ORF">XE03_0041</name>
</gene>
<reference evidence="2" key="1">
    <citation type="journal article" date="2015" name="MBio">
        <title>Genome-Resolved Metagenomic Analysis Reveals Roles for Candidate Phyla and Other Microbial Community Members in Biogeochemical Transformations in Oil Reservoirs.</title>
        <authorList>
            <person name="Hu P."/>
            <person name="Tom L."/>
            <person name="Singh A."/>
            <person name="Thomas B.C."/>
            <person name="Baker B.J."/>
            <person name="Piceno Y.M."/>
            <person name="Andersen G.L."/>
            <person name="Banfield J.F."/>
        </authorList>
    </citation>
    <scope>NUCLEOTIDE SEQUENCE [LARGE SCALE GENOMIC DNA]</scope>
</reference>
<dbReference type="PATRIC" id="fig|1635277.3.peg.41"/>
<organism evidence="1 2">
    <name type="scientific">candidate division TA06 bacterium 34_109</name>
    <dbReference type="NCBI Taxonomy" id="1635277"/>
    <lineage>
        <taxon>Bacteria</taxon>
        <taxon>Bacteria division TA06</taxon>
    </lineage>
</organism>
<dbReference type="InterPro" id="IPR050484">
    <property type="entry name" value="Transf_Hexapept/Carb_Anhydrase"/>
</dbReference>
<dbReference type="Proteomes" id="UP000053467">
    <property type="component" value="Unassembled WGS sequence"/>
</dbReference>
<protein>
    <submittedName>
        <fullName evidence="1">Ferripyochelin binding protein (Fbp)</fullName>
    </submittedName>
</protein>
<dbReference type="CDD" id="cd04645">
    <property type="entry name" value="LbH_gamma_CA_like"/>
    <property type="match status" value="1"/>
</dbReference>
<accession>A0A101I4Z6</accession>
<dbReference type="PANTHER" id="PTHR13061:SF29">
    <property type="entry name" value="GAMMA CARBONIC ANHYDRASE-LIKE 1, MITOCHONDRIAL-RELATED"/>
    <property type="match status" value="1"/>
</dbReference>
<sequence length="172" mass="18897">MLIKLKDKEPKRPFYCSENAVLIGDVRCKEYSSVWFNSVLRGDINYVEVGRYSNIQDLSVCHVTFELPCIIGDYVTVGHNAVLHGCNISNYVLVGMGSVILDGANIGEGSIIAAGTVVKENSIIPPFSLVAGVPGQVKKTLPKSIIEDLKKHAESYFEFAKSIKENGEILKY</sequence>
<dbReference type="InterPro" id="IPR011004">
    <property type="entry name" value="Trimer_LpxA-like_sf"/>
</dbReference>
<dbReference type="EMBL" id="LGGX01000001">
    <property type="protein sequence ID" value="KUK88035.1"/>
    <property type="molecule type" value="Genomic_DNA"/>
</dbReference>
<dbReference type="AlphaFoldDB" id="A0A101I4Z6"/>
<comment type="caution">
    <text evidence="1">The sequence shown here is derived from an EMBL/GenBank/DDBJ whole genome shotgun (WGS) entry which is preliminary data.</text>
</comment>